<evidence type="ECO:0000259" key="10">
    <source>
        <dbReference type="PROSITE" id="PS51900"/>
    </source>
</evidence>
<dbReference type="GO" id="GO:0003677">
    <property type="term" value="F:DNA binding"/>
    <property type="evidence" value="ECO:0007669"/>
    <property type="project" value="UniProtKB-KW"/>
</dbReference>
<keyword evidence="6" id="KW-0238">DNA-binding</keyword>
<proteinExistence type="predicted"/>
<dbReference type="PROSITE" id="PS51900">
    <property type="entry name" value="CB"/>
    <property type="match status" value="1"/>
</dbReference>
<evidence type="ECO:0000256" key="1">
    <source>
        <dbReference type="ARBA" id="ARBA00004496"/>
    </source>
</evidence>
<accession>A0A382V640</accession>
<dbReference type="InterPro" id="IPR050090">
    <property type="entry name" value="Tyrosine_recombinase_XerCD"/>
</dbReference>
<dbReference type="InterPro" id="IPR044068">
    <property type="entry name" value="CB"/>
</dbReference>
<dbReference type="Pfam" id="PF02899">
    <property type="entry name" value="Phage_int_SAM_1"/>
    <property type="match status" value="1"/>
</dbReference>
<dbReference type="CDD" id="cd00798">
    <property type="entry name" value="INT_XerDC_C"/>
    <property type="match status" value="1"/>
</dbReference>
<evidence type="ECO:0000256" key="3">
    <source>
        <dbReference type="ARBA" id="ARBA00022618"/>
    </source>
</evidence>
<dbReference type="GO" id="GO:0006310">
    <property type="term" value="P:DNA recombination"/>
    <property type="evidence" value="ECO:0007669"/>
    <property type="project" value="UniProtKB-KW"/>
</dbReference>
<keyword evidence="8" id="KW-0131">Cell cycle</keyword>
<evidence type="ECO:0000256" key="6">
    <source>
        <dbReference type="ARBA" id="ARBA00023125"/>
    </source>
</evidence>
<evidence type="ECO:0000313" key="11">
    <source>
        <dbReference type="EMBL" id="SVD41897.1"/>
    </source>
</evidence>
<organism evidence="11">
    <name type="scientific">marine metagenome</name>
    <dbReference type="NCBI Taxonomy" id="408172"/>
    <lineage>
        <taxon>unclassified sequences</taxon>
        <taxon>metagenomes</taxon>
        <taxon>ecological metagenomes</taxon>
    </lineage>
</organism>
<dbReference type="PROSITE" id="PS51898">
    <property type="entry name" value="TYR_RECOMBINASE"/>
    <property type="match status" value="1"/>
</dbReference>
<feature type="non-terminal residue" evidence="11">
    <location>
        <position position="1"/>
    </location>
</feature>
<evidence type="ECO:0000256" key="4">
    <source>
        <dbReference type="ARBA" id="ARBA00022829"/>
    </source>
</evidence>
<evidence type="ECO:0000256" key="7">
    <source>
        <dbReference type="ARBA" id="ARBA00023172"/>
    </source>
</evidence>
<comment type="subcellular location">
    <subcellularLocation>
        <location evidence="1">Cytoplasm</location>
    </subcellularLocation>
</comment>
<dbReference type="Gene3D" id="1.10.150.130">
    <property type="match status" value="1"/>
</dbReference>
<feature type="domain" description="Tyr recombinase" evidence="9">
    <location>
        <begin position="120"/>
        <end position="287"/>
    </location>
</feature>
<dbReference type="GO" id="GO:0015074">
    <property type="term" value="P:DNA integration"/>
    <property type="evidence" value="ECO:0007669"/>
    <property type="project" value="UniProtKB-KW"/>
</dbReference>
<dbReference type="SUPFAM" id="SSF56349">
    <property type="entry name" value="DNA breaking-rejoining enzymes"/>
    <property type="match status" value="1"/>
</dbReference>
<keyword evidence="7" id="KW-0233">DNA recombination</keyword>
<keyword evidence="4" id="KW-0159">Chromosome partition</keyword>
<dbReference type="EMBL" id="UINC01149426">
    <property type="protein sequence ID" value="SVD41897.1"/>
    <property type="molecule type" value="Genomic_DNA"/>
</dbReference>
<dbReference type="PANTHER" id="PTHR30349">
    <property type="entry name" value="PHAGE INTEGRASE-RELATED"/>
    <property type="match status" value="1"/>
</dbReference>
<dbReference type="GO" id="GO:0005737">
    <property type="term" value="C:cytoplasm"/>
    <property type="evidence" value="ECO:0007669"/>
    <property type="project" value="UniProtKB-SubCell"/>
</dbReference>
<name>A0A382V640_9ZZZZ</name>
<dbReference type="Gene3D" id="1.10.443.10">
    <property type="entry name" value="Intergrase catalytic core"/>
    <property type="match status" value="1"/>
</dbReference>
<evidence type="ECO:0008006" key="12">
    <source>
        <dbReference type="Google" id="ProtNLM"/>
    </source>
</evidence>
<keyword evidence="3" id="KW-0132">Cell division</keyword>
<dbReference type="Pfam" id="PF00589">
    <property type="entry name" value="Phage_integrase"/>
    <property type="match status" value="1"/>
</dbReference>
<keyword evidence="5" id="KW-0229">DNA integration</keyword>
<dbReference type="GO" id="GO:0051301">
    <property type="term" value="P:cell division"/>
    <property type="evidence" value="ECO:0007669"/>
    <property type="project" value="UniProtKB-KW"/>
</dbReference>
<evidence type="ECO:0000259" key="9">
    <source>
        <dbReference type="PROSITE" id="PS51898"/>
    </source>
</evidence>
<evidence type="ECO:0000256" key="8">
    <source>
        <dbReference type="ARBA" id="ARBA00023306"/>
    </source>
</evidence>
<evidence type="ECO:0000256" key="2">
    <source>
        <dbReference type="ARBA" id="ARBA00022490"/>
    </source>
</evidence>
<feature type="non-terminal residue" evidence="11">
    <location>
        <position position="287"/>
    </location>
</feature>
<dbReference type="InterPro" id="IPR004107">
    <property type="entry name" value="Integrase_SAM-like_N"/>
</dbReference>
<gene>
    <name evidence="11" type="ORF">METZ01_LOCUS394751</name>
</gene>
<reference evidence="11" key="1">
    <citation type="submission" date="2018-05" db="EMBL/GenBank/DDBJ databases">
        <authorList>
            <person name="Lanie J.A."/>
            <person name="Ng W.-L."/>
            <person name="Kazmierczak K.M."/>
            <person name="Andrzejewski T.M."/>
            <person name="Davidsen T.M."/>
            <person name="Wayne K.J."/>
            <person name="Tettelin H."/>
            <person name="Glass J.I."/>
            <person name="Rusch D."/>
            <person name="Podicherti R."/>
            <person name="Tsui H.-C.T."/>
            <person name="Winkler M.E."/>
        </authorList>
    </citation>
    <scope>NUCLEOTIDE SEQUENCE</scope>
</reference>
<dbReference type="GO" id="GO:0007059">
    <property type="term" value="P:chromosome segregation"/>
    <property type="evidence" value="ECO:0007669"/>
    <property type="project" value="UniProtKB-KW"/>
</dbReference>
<dbReference type="InterPro" id="IPR013762">
    <property type="entry name" value="Integrase-like_cat_sf"/>
</dbReference>
<dbReference type="InterPro" id="IPR011010">
    <property type="entry name" value="DNA_brk_join_enz"/>
</dbReference>
<dbReference type="PANTHER" id="PTHR30349:SF77">
    <property type="entry name" value="TYROSINE RECOMBINASE XERC"/>
    <property type="match status" value="1"/>
</dbReference>
<dbReference type="AlphaFoldDB" id="A0A382V640"/>
<keyword evidence="2" id="KW-0963">Cytoplasm</keyword>
<evidence type="ECO:0000256" key="5">
    <source>
        <dbReference type="ARBA" id="ARBA00022908"/>
    </source>
</evidence>
<dbReference type="InterPro" id="IPR010998">
    <property type="entry name" value="Integrase_recombinase_N"/>
</dbReference>
<dbReference type="InterPro" id="IPR002104">
    <property type="entry name" value="Integrase_catalytic"/>
</dbReference>
<sequence length="287" mass="32852">NKIPEKLLSIFRDKKILEVLNKYTEYLQSKSLSENTIRNYLYDLTEYFDYCKLINLSPLKSLDQDKLRPMLSYILNKGIKQSSVVRKVSAIKSFSSYLERFGYIEKNYTDLLSIPKNTKSLPKVMGNTEIENLIKTINRYPKDTTRDEALVELIYSTGLRVSEVTGLTIGNIDFERSEIRIIGKGNKERVVIIGKKAEEKIRKYLAKSRKGILINSNPLFLNKLGTALSPRSVQRLIKKYLIMSGMDSNYSTHTIRHSFATHMMDGGADLKVIQQLLGHSSPETTKV</sequence>
<protein>
    <recommendedName>
        <fullName evidence="12">Tyrosine recombinase XerD</fullName>
    </recommendedName>
</protein>
<feature type="domain" description="Core-binding (CB)" evidence="10">
    <location>
        <begin position="14"/>
        <end position="99"/>
    </location>
</feature>